<dbReference type="STRING" id="1408163.A0A0F4YYV0"/>
<name>A0A0F4YYV0_RASE3</name>
<dbReference type="OrthoDB" id="10057496at2759"/>
<dbReference type="AlphaFoldDB" id="A0A0F4YYV0"/>
<comment type="caution">
    <text evidence="2">The sequence shown here is derived from an EMBL/GenBank/DDBJ whole genome shotgun (WGS) entry which is preliminary data.</text>
</comment>
<feature type="region of interest" description="Disordered" evidence="1">
    <location>
        <begin position="59"/>
        <end position="121"/>
    </location>
</feature>
<evidence type="ECO:0000256" key="1">
    <source>
        <dbReference type="SAM" id="MobiDB-lite"/>
    </source>
</evidence>
<proteinExistence type="predicted"/>
<gene>
    <name evidence="2" type="ORF">T310_2538</name>
</gene>
<feature type="compositionally biased region" description="Pro residues" evidence="1">
    <location>
        <begin position="79"/>
        <end position="96"/>
    </location>
</feature>
<dbReference type="EMBL" id="LASV01000101">
    <property type="protein sequence ID" value="KKA23472.1"/>
    <property type="molecule type" value="Genomic_DNA"/>
</dbReference>
<protein>
    <submittedName>
        <fullName evidence="2">Uncharacterized protein</fullName>
    </submittedName>
</protein>
<evidence type="ECO:0000313" key="3">
    <source>
        <dbReference type="Proteomes" id="UP000053958"/>
    </source>
</evidence>
<dbReference type="Proteomes" id="UP000053958">
    <property type="component" value="Unassembled WGS sequence"/>
</dbReference>
<dbReference type="RefSeq" id="XP_013330084.1">
    <property type="nucleotide sequence ID" value="XM_013474630.1"/>
</dbReference>
<keyword evidence="3" id="KW-1185">Reference proteome</keyword>
<accession>A0A0F4YYV0</accession>
<organism evidence="2 3">
    <name type="scientific">Rasamsonia emersonii (strain ATCC 16479 / CBS 393.64 / IMI 116815)</name>
    <dbReference type="NCBI Taxonomy" id="1408163"/>
    <lineage>
        <taxon>Eukaryota</taxon>
        <taxon>Fungi</taxon>
        <taxon>Dikarya</taxon>
        <taxon>Ascomycota</taxon>
        <taxon>Pezizomycotina</taxon>
        <taxon>Eurotiomycetes</taxon>
        <taxon>Eurotiomycetidae</taxon>
        <taxon>Eurotiales</taxon>
        <taxon>Trichocomaceae</taxon>
        <taxon>Rasamsonia</taxon>
    </lineage>
</organism>
<evidence type="ECO:0000313" key="2">
    <source>
        <dbReference type="EMBL" id="KKA23472.1"/>
    </source>
</evidence>
<sequence length="408" mass="44550">MPRAIKYKYVTTDGLPPLDGLPPELAFAGEQGLALALALGRGQRHEEYGYGVRTASAIGNGNDNSNGNGDGHQSGCPLSSPPPPPYCPADPPPPYMPTQEQQPRQPQRGTTRTADRGRCTGDIQDPVVINLNMGTNHHHHYHCHCYCHSSVPLNNAPTETDTDTILFQPHTHICTYPPTYSHYPPPSSLSSISGNSHTQQGGGFSCSLCQSHQIPTAGRNSPTAALPIGSIMREIPLMIPFPFSSSGTQGDPVMKPNLDLGLGLGFGYIFPEHHTTIHLIEPEYLPFNHHQDHQSRPFRFCAYNVATSLTVAEFMRRACFYHHHHRSGKHTGIMDPGAAGDRVYAYCITECIELGDGRWGRGQEFCIAAGGGDRCLQAEVQSLTLADVGWDETRATKPVWIATTVVWQ</sequence>
<feature type="compositionally biased region" description="Low complexity" evidence="1">
    <location>
        <begin position="97"/>
        <end position="112"/>
    </location>
</feature>
<reference evidence="2 3" key="1">
    <citation type="submission" date="2015-04" db="EMBL/GenBank/DDBJ databases">
        <authorList>
            <person name="Heijne W.H."/>
            <person name="Fedorova N.D."/>
            <person name="Nierman W.C."/>
            <person name="Vollebregt A.W."/>
            <person name="Zhao Z."/>
            <person name="Wu L."/>
            <person name="Kumar M."/>
            <person name="Stam H."/>
            <person name="van den Berg M.A."/>
            <person name="Pel H.J."/>
        </authorList>
    </citation>
    <scope>NUCLEOTIDE SEQUENCE [LARGE SCALE GENOMIC DNA]</scope>
    <source>
        <strain evidence="2 3">CBS 393.64</strain>
    </source>
</reference>
<dbReference type="GeneID" id="25314889"/>